<dbReference type="PANTHER" id="PTHR16305:SF28">
    <property type="entry name" value="GUANYLATE CYCLASE DOMAIN-CONTAINING PROTEIN"/>
    <property type="match status" value="1"/>
</dbReference>
<feature type="non-terminal residue" evidence="3">
    <location>
        <position position="177"/>
    </location>
</feature>
<evidence type="ECO:0000256" key="1">
    <source>
        <dbReference type="ARBA" id="ARBA00022741"/>
    </source>
</evidence>
<reference evidence="3" key="1">
    <citation type="submission" date="2014-05" db="EMBL/GenBank/DDBJ databases">
        <title>The transcriptome of the halophilic microalga Tetraselmis sp. GSL018 isolated from the Great Salt Lake, Utah.</title>
        <authorList>
            <person name="Jinkerson R.E."/>
            <person name="D'Adamo S."/>
            <person name="Posewitz M.C."/>
        </authorList>
    </citation>
    <scope>NUCLEOTIDE SEQUENCE</scope>
    <source>
        <strain evidence="3">GSL018</strain>
    </source>
</reference>
<gene>
    <name evidence="3" type="ORF">TSPGSL018_26041</name>
</gene>
<evidence type="ECO:0000256" key="2">
    <source>
        <dbReference type="ARBA" id="ARBA00022840"/>
    </source>
</evidence>
<dbReference type="GO" id="GO:0004016">
    <property type="term" value="F:adenylate cyclase activity"/>
    <property type="evidence" value="ECO:0007669"/>
    <property type="project" value="TreeGrafter"/>
</dbReference>
<sequence>MGSLPKSKMVLALCNSAQLQRKESSRNSFDGLSSSPSITVIKLTPLDRDKACEMAMAMLQCSNLSKDLSQWLCENSLGIPLQIQELCKWLSRNRFIDKTPDGVAFIKKESEAQLSVVPPLRKIIQSQVDHLMGNLGITLRCAAVLGFIFDSEILHKILPRNRAVTMDELASNLEQLH</sequence>
<name>A0A061RUF9_9CHLO</name>
<protein>
    <submittedName>
        <fullName evidence="3">Uncharacterized protein</fullName>
    </submittedName>
</protein>
<proteinExistence type="predicted"/>
<keyword evidence="2" id="KW-0067">ATP-binding</keyword>
<keyword evidence="1" id="KW-0547">Nucleotide-binding</keyword>
<dbReference type="PANTHER" id="PTHR16305">
    <property type="entry name" value="TESTICULAR SOLUBLE ADENYLYL CYCLASE"/>
    <property type="match status" value="1"/>
</dbReference>
<dbReference type="GO" id="GO:0005524">
    <property type="term" value="F:ATP binding"/>
    <property type="evidence" value="ECO:0007669"/>
    <property type="project" value="UniProtKB-KW"/>
</dbReference>
<organism evidence="3">
    <name type="scientific">Tetraselmis sp. GSL018</name>
    <dbReference type="NCBI Taxonomy" id="582737"/>
    <lineage>
        <taxon>Eukaryota</taxon>
        <taxon>Viridiplantae</taxon>
        <taxon>Chlorophyta</taxon>
        <taxon>core chlorophytes</taxon>
        <taxon>Chlorodendrophyceae</taxon>
        <taxon>Chlorodendrales</taxon>
        <taxon>Chlorodendraceae</taxon>
        <taxon>Tetraselmis</taxon>
    </lineage>
</organism>
<dbReference type="GO" id="GO:0005737">
    <property type="term" value="C:cytoplasm"/>
    <property type="evidence" value="ECO:0007669"/>
    <property type="project" value="TreeGrafter"/>
</dbReference>
<dbReference type="AlphaFoldDB" id="A0A061RUF9"/>
<dbReference type="EMBL" id="GBEZ01011369">
    <property type="protein sequence ID" value="JAC74409.1"/>
    <property type="molecule type" value="Transcribed_RNA"/>
</dbReference>
<evidence type="ECO:0000313" key="3">
    <source>
        <dbReference type="EMBL" id="JAC74409.1"/>
    </source>
</evidence>
<accession>A0A061RUF9</accession>